<reference evidence="14" key="1">
    <citation type="submission" date="2016-10" db="EMBL/GenBank/DDBJ databases">
        <authorList>
            <person name="Varghese N."/>
            <person name="Submissions S."/>
        </authorList>
    </citation>
    <scope>NUCLEOTIDE SEQUENCE [LARGE SCALE GENOMIC DNA]</scope>
    <source>
        <strain evidence="14">DSM 27981</strain>
    </source>
</reference>
<evidence type="ECO:0000256" key="11">
    <source>
        <dbReference type="SAM" id="SignalP"/>
    </source>
</evidence>
<evidence type="ECO:0000256" key="5">
    <source>
        <dbReference type="ARBA" id="ARBA00022723"/>
    </source>
</evidence>
<evidence type="ECO:0000256" key="8">
    <source>
        <dbReference type="ARBA" id="ARBA00022914"/>
    </source>
</evidence>
<dbReference type="STRING" id="1177982.SAMN04489711_104226"/>
<keyword evidence="6 11" id="KW-0732">Signal</keyword>
<dbReference type="SUPFAM" id="SSF55008">
    <property type="entry name" value="HMA, heavy metal-associated domain"/>
    <property type="match status" value="1"/>
</dbReference>
<dbReference type="Gene3D" id="3.30.70.100">
    <property type="match status" value="1"/>
</dbReference>
<evidence type="ECO:0000259" key="12">
    <source>
        <dbReference type="PROSITE" id="PS50846"/>
    </source>
</evidence>
<organism evidence="13 14">
    <name type="scientific">Paracidovorax wautersii</name>
    <dbReference type="NCBI Taxonomy" id="1177982"/>
    <lineage>
        <taxon>Bacteria</taxon>
        <taxon>Pseudomonadati</taxon>
        <taxon>Pseudomonadota</taxon>
        <taxon>Betaproteobacteria</taxon>
        <taxon>Burkholderiales</taxon>
        <taxon>Comamonadaceae</taxon>
        <taxon>Paracidovorax</taxon>
    </lineage>
</organism>
<evidence type="ECO:0000256" key="6">
    <source>
        <dbReference type="ARBA" id="ARBA00022729"/>
    </source>
</evidence>
<comment type="subcellular location">
    <subcellularLocation>
        <location evidence="1 10">Periplasm</location>
    </subcellularLocation>
</comment>
<feature type="domain" description="HMA" evidence="12">
    <location>
        <begin position="23"/>
        <end position="89"/>
    </location>
</feature>
<dbReference type="GO" id="GO:0045340">
    <property type="term" value="F:mercury ion binding"/>
    <property type="evidence" value="ECO:0007669"/>
    <property type="project" value="UniProtKB-UniRule"/>
</dbReference>
<dbReference type="CDD" id="cd00371">
    <property type="entry name" value="HMA"/>
    <property type="match status" value="1"/>
</dbReference>
<evidence type="ECO:0000256" key="10">
    <source>
        <dbReference type="RuleBase" id="RU361212"/>
    </source>
</evidence>
<evidence type="ECO:0000256" key="7">
    <source>
        <dbReference type="ARBA" id="ARBA00022764"/>
    </source>
</evidence>
<dbReference type="InterPro" id="IPR006121">
    <property type="entry name" value="HMA_dom"/>
</dbReference>
<dbReference type="OrthoDB" id="7205933at2"/>
<dbReference type="GO" id="GO:0042597">
    <property type="term" value="C:periplasmic space"/>
    <property type="evidence" value="ECO:0007669"/>
    <property type="project" value="UniProtKB-SubCell"/>
</dbReference>
<dbReference type="InterPro" id="IPR017969">
    <property type="entry name" value="Heavy-metal-associated_CS"/>
</dbReference>
<dbReference type="NCBIfam" id="TIGR02052">
    <property type="entry name" value="MerP"/>
    <property type="match status" value="1"/>
</dbReference>
<evidence type="ECO:0000313" key="13">
    <source>
        <dbReference type="EMBL" id="SFE70419.1"/>
    </source>
</evidence>
<keyword evidence="8 10" id="KW-0476">Mercury</keyword>
<dbReference type="InterPro" id="IPR011795">
    <property type="entry name" value="MerP"/>
</dbReference>
<comment type="function">
    <text evidence="9 10">Involved in mercury resistance. Acts as a mercury scavenger that specifically binds to a mercuric ion in the periplasm and probably passes it to the cytoplasmic mercuric reductase MerA via the mercuric transport protein MerT.</text>
</comment>
<evidence type="ECO:0000313" key="14">
    <source>
        <dbReference type="Proteomes" id="UP000199119"/>
    </source>
</evidence>
<dbReference type="PROSITE" id="PS50846">
    <property type="entry name" value="HMA_2"/>
    <property type="match status" value="1"/>
</dbReference>
<keyword evidence="4 10" id="KW-0475">Mercuric resistance</keyword>
<dbReference type="GO" id="GO:0015097">
    <property type="term" value="F:mercury ion transmembrane transporter activity"/>
    <property type="evidence" value="ECO:0007669"/>
    <property type="project" value="UniProtKB-UniRule"/>
</dbReference>
<evidence type="ECO:0000256" key="2">
    <source>
        <dbReference type="ARBA" id="ARBA00005938"/>
    </source>
</evidence>
<evidence type="ECO:0000256" key="4">
    <source>
        <dbReference type="ARBA" id="ARBA00022466"/>
    </source>
</evidence>
<keyword evidence="7 10" id="KW-0574">Periplasm</keyword>
<dbReference type="FunFam" id="3.30.70.100:FF:000001">
    <property type="entry name" value="ATPase copper transporting beta"/>
    <property type="match status" value="1"/>
</dbReference>
<dbReference type="InterPro" id="IPR036163">
    <property type="entry name" value="HMA_dom_sf"/>
</dbReference>
<keyword evidence="14" id="KW-1185">Reference proteome</keyword>
<sequence>MKKLATAIALAVTLGAPAWAATKTVTLSVPDMTCASCPITVKMALFKVAGVQKTEVSYEKREAVVTFDDAKTNAGALAKATANAGYPATVKQ</sequence>
<evidence type="ECO:0000256" key="3">
    <source>
        <dbReference type="ARBA" id="ARBA00011245"/>
    </source>
</evidence>
<name>A0A1I2CPX3_9BURK</name>
<feature type="signal peptide" evidence="11">
    <location>
        <begin position="1"/>
        <end position="20"/>
    </location>
</feature>
<dbReference type="InterPro" id="IPR001802">
    <property type="entry name" value="MerP/CopZ"/>
</dbReference>
<accession>A0A1I2CPX3</accession>
<comment type="similarity">
    <text evidence="2">Belongs to the MerP family.</text>
</comment>
<gene>
    <name evidence="10" type="primary">merP</name>
    <name evidence="13" type="ORF">SAMN04489711_104226</name>
</gene>
<keyword evidence="5 10" id="KW-0479">Metal-binding</keyword>
<dbReference type="GeneID" id="92898109"/>
<evidence type="ECO:0000256" key="9">
    <source>
        <dbReference type="ARBA" id="ARBA00045344"/>
    </source>
</evidence>
<proteinExistence type="inferred from homology"/>
<comment type="subunit">
    <text evidence="3">Monomer.</text>
</comment>
<dbReference type="Pfam" id="PF00403">
    <property type="entry name" value="HMA"/>
    <property type="match status" value="1"/>
</dbReference>
<dbReference type="AlphaFoldDB" id="A0A1I2CPX3"/>
<dbReference type="EMBL" id="FONX01000004">
    <property type="protein sequence ID" value="SFE70419.1"/>
    <property type="molecule type" value="Genomic_DNA"/>
</dbReference>
<dbReference type="PROSITE" id="PS01047">
    <property type="entry name" value="HMA_1"/>
    <property type="match status" value="1"/>
</dbReference>
<dbReference type="Proteomes" id="UP000199119">
    <property type="component" value="Unassembled WGS sequence"/>
</dbReference>
<dbReference type="PRINTS" id="PR00946">
    <property type="entry name" value="HGSCAVENGER"/>
</dbReference>
<feature type="chain" id="PRO_5011452779" description="Periplasmic mercury ion-binding protein" evidence="11">
    <location>
        <begin position="21"/>
        <end position="92"/>
    </location>
</feature>
<dbReference type="RefSeq" id="WP_012202416.1">
    <property type="nucleotide sequence ID" value="NZ_FONX01000004.1"/>
</dbReference>
<evidence type="ECO:0000256" key="1">
    <source>
        <dbReference type="ARBA" id="ARBA00004418"/>
    </source>
</evidence>
<protein>
    <recommendedName>
        <fullName evidence="10">Periplasmic mercury ion-binding protein</fullName>
    </recommendedName>
</protein>